<evidence type="ECO:0000259" key="1">
    <source>
        <dbReference type="PROSITE" id="PS50965"/>
    </source>
</evidence>
<dbReference type="InterPro" id="IPR011528">
    <property type="entry name" value="NERD"/>
</dbReference>
<protein>
    <recommendedName>
        <fullName evidence="1">NERD domain-containing protein</fullName>
    </recommendedName>
</protein>
<evidence type="ECO:0000313" key="3">
    <source>
        <dbReference type="Proteomes" id="UP000032076"/>
    </source>
</evidence>
<name>A0ABD4A735_9BACI</name>
<dbReference type="RefSeq" id="WP_041902537.1">
    <property type="nucleotide sequence ID" value="NZ_JXLT01000017.1"/>
</dbReference>
<organism evidence="2 3">
    <name type="scientific">Caldibacillus thermoamylovorans</name>
    <dbReference type="NCBI Taxonomy" id="35841"/>
    <lineage>
        <taxon>Bacteria</taxon>
        <taxon>Bacillati</taxon>
        <taxon>Bacillota</taxon>
        <taxon>Bacilli</taxon>
        <taxon>Bacillales</taxon>
        <taxon>Bacillaceae</taxon>
        <taxon>Caldibacillus</taxon>
    </lineage>
</organism>
<comment type="caution">
    <text evidence="2">The sequence shown here is derived from an EMBL/GenBank/DDBJ whole genome shotgun (WGS) entry which is preliminary data.</text>
</comment>
<proteinExistence type="predicted"/>
<dbReference type="EMBL" id="JXLU01000071">
    <property type="protein sequence ID" value="KIO73025.1"/>
    <property type="molecule type" value="Genomic_DNA"/>
</dbReference>
<dbReference type="Pfam" id="PF08378">
    <property type="entry name" value="NERD"/>
    <property type="match status" value="1"/>
</dbReference>
<gene>
    <name evidence="2" type="ORF">B4167_2517</name>
</gene>
<dbReference type="AlphaFoldDB" id="A0ABD4A735"/>
<evidence type="ECO:0000313" key="2">
    <source>
        <dbReference type="EMBL" id="KIO73025.1"/>
    </source>
</evidence>
<dbReference type="PROSITE" id="PS50965">
    <property type="entry name" value="NERD"/>
    <property type="match status" value="1"/>
</dbReference>
<sequence>MFYKVRTESRELKIMEVLNARADLSEKDKRNYFTLRKGYEGEIQFDNMLERLQCDCLILSDLLLRASNSTFQIDSLIIVSNTVYLFDIKNYEDDYVWDAVDNRMLKKPDFEITNPLTQLKKNEQHFRKWLQEHKLDFPVVASVVFVNPRFTLYQASPDLPFIFPTQIERDVIERLNSNSAKLTHKHKKFADQLINSHINENPYSQIPAYEYEELRKGIMCANCSSISVFLDGKFCFCPDCGHKETVEAAVIRTAEEFKLLFPERKLTARTLMEYSKVINNQKRMSRILEKHFTMVGKNRWVHYI</sequence>
<dbReference type="Proteomes" id="UP000032076">
    <property type="component" value="Unassembled WGS sequence"/>
</dbReference>
<accession>A0ABD4A735</accession>
<feature type="domain" description="NERD" evidence="1">
    <location>
        <begin position="37"/>
        <end position="149"/>
    </location>
</feature>
<reference evidence="2 3" key="1">
    <citation type="submission" date="2015-01" db="EMBL/GenBank/DDBJ databases">
        <title>Draft Genome Sequences of Four Bacillus thermoamylovorans Strains, Isolated From Food Products.</title>
        <authorList>
            <person name="Krawcyk A.O."/>
            <person name="Berendsen E.M."/>
            <person name="Eijlander R.T."/>
            <person name="de Jong A."/>
            <person name="Wells-Bennik M."/>
            <person name="Kuipers O.P."/>
        </authorList>
    </citation>
    <scope>NUCLEOTIDE SEQUENCE [LARGE SCALE GENOMIC DNA]</scope>
    <source>
        <strain evidence="2 3">B4167</strain>
    </source>
</reference>